<dbReference type="InterPro" id="IPR027417">
    <property type="entry name" value="P-loop_NTPase"/>
</dbReference>
<dbReference type="AlphaFoldDB" id="X1P322"/>
<dbReference type="PANTHER" id="PTHR41930:SF1">
    <property type="entry name" value="DEPHOSPHO-COA KINASE"/>
    <property type="match status" value="1"/>
</dbReference>
<dbReference type="Gene3D" id="3.40.50.300">
    <property type="entry name" value="P-loop containing nucleotide triphosphate hydrolases"/>
    <property type="match status" value="1"/>
</dbReference>
<name>X1P322_9ZZZZ</name>
<dbReference type="SUPFAM" id="SSF52540">
    <property type="entry name" value="P-loop containing nucleoside triphosphate hydrolases"/>
    <property type="match status" value="1"/>
</dbReference>
<sequence>ASLPRPAAESQITMSCFFFNCLARKEKIEITRENLQKLQEKHHKKYGKEFLIDMAMNKARKSKKQKIVITGIRTPEQAAKFKKEPNAKIIFIDAKPKLRFERLKKRKRKGFPKTLKEFNGEEKRERRYFKFDKILYHVDCKIENNKTEKDLYKQLDDLIKRLRRD</sequence>
<gene>
    <name evidence="1" type="ORF">S06H3_27989</name>
</gene>
<comment type="caution">
    <text evidence="1">The sequence shown here is derived from an EMBL/GenBank/DDBJ whole genome shotgun (WGS) entry which is preliminary data.</text>
</comment>
<feature type="non-terminal residue" evidence="1">
    <location>
        <position position="1"/>
    </location>
</feature>
<dbReference type="EMBL" id="BARV01016295">
    <property type="protein sequence ID" value="GAI25304.1"/>
    <property type="molecule type" value="Genomic_DNA"/>
</dbReference>
<accession>X1P322</accession>
<evidence type="ECO:0000313" key="1">
    <source>
        <dbReference type="EMBL" id="GAI25304.1"/>
    </source>
</evidence>
<organism evidence="1">
    <name type="scientific">marine sediment metagenome</name>
    <dbReference type="NCBI Taxonomy" id="412755"/>
    <lineage>
        <taxon>unclassified sequences</taxon>
        <taxon>metagenomes</taxon>
        <taxon>ecological metagenomes</taxon>
    </lineage>
</organism>
<reference evidence="1" key="1">
    <citation type="journal article" date="2014" name="Front. Microbiol.">
        <title>High frequency of phylogenetically diverse reductive dehalogenase-homologous genes in deep subseafloor sedimentary metagenomes.</title>
        <authorList>
            <person name="Kawai M."/>
            <person name="Futagami T."/>
            <person name="Toyoda A."/>
            <person name="Takaki Y."/>
            <person name="Nishi S."/>
            <person name="Hori S."/>
            <person name="Arai W."/>
            <person name="Tsubouchi T."/>
            <person name="Morono Y."/>
            <person name="Uchiyama I."/>
            <person name="Ito T."/>
            <person name="Fujiyama A."/>
            <person name="Inagaki F."/>
            <person name="Takami H."/>
        </authorList>
    </citation>
    <scope>NUCLEOTIDE SEQUENCE</scope>
    <source>
        <strain evidence="1">Expedition CK06-06</strain>
    </source>
</reference>
<dbReference type="PANTHER" id="PTHR41930">
    <property type="entry name" value="UPF0200 PROTEIN MJ1399"/>
    <property type="match status" value="1"/>
</dbReference>
<protein>
    <recommendedName>
        <fullName evidence="2">(d)CMP kinase</fullName>
    </recommendedName>
</protein>
<evidence type="ECO:0008006" key="2">
    <source>
        <dbReference type="Google" id="ProtNLM"/>
    </source>
</evidence>
<proteinExistence type="predicted"/>